<sequence>MIRILLASIAFLFIGNAQAQDQYAKSVLDEVSIKYDGYQTIQTDFTFKAVQAEGENYSNKGKMYMNKAKQQYKIELPNQDLISDGKTQWFAAKEDKTTEVSEVDNSNASIGPNNIFTFYKSGFKYVSSDDETVKGLGKLTVIELSPEDTKRNYFKIKLRVNKNKHIHDVTIFDKSGARYTYTINTLYVNNPIPAATFQYQKANYPGYELVDLR</sequence>
<dbReference type="Gene3D" id="2.50.20.10">
    <property type="entry name" value="Lipoprotein localisation LolA/LolB/LppX"/>
    <property type="match status" value="1"/>
</dbReference>
<name>A0A6N8L4L7_9SPHI</name>
<dbReference type="PANTHER" id="PTHR35869">
    <property type="entry name" value="OUTER-MEMBRANE LIPOPROTEIN CARRIER PROTEIN"/>
    <property type="match status" value="1"/>
</dbReference>
<feature type="signal peptide" evidence="2">
    <location>
        <begin position="1"/>
        <end position="19"/>
    </location>
</feature>
<organism evidence="3 4">
    <name type="scientific">Sphingobacterium humi</name>
    <dbReference type="NCBI Taxonomy" id="1796905"/>
    <lineage>
        <taxon>Bacteria</taxon>
        <taxon>Pseudomonadati</taxon>
        <taxon>Bacteroidota</taxon>
        <taxon>Sphingobacteriia</taxon>
        <taxon>Sphingobacteriales</taxon>
        <taxon>Sphingobacteriaceae</taxon>
        <taxon>Sphingobacterium</taxon>
    </lineage>
</organism>
<evidence type="ECO:0000256" key="1">
    <source>
        <dbReference type="ARBA" id="ARBA00022729"/>
    </source>
</evidence>
<protein>
    <submittedName>
        <fullName evidence="3">Outer membrane lipoprotein carrier protein LolA</fullName>
    </submittedName>
</protein>
<dbReference type="Pfam" id="PF03548">
    <property type="entry name" value="LolA"/>
    <property type="match status" value="1"/>
</dbReference>
<dbReference type="InterPro" id="IPR004564">
    <property type="entry name" value="OM_lipoprot_carrier_LolA-like"/>
</dbReference>
<proteinExistence type="predicted"/>
<gene>
    <name evidence="3" type="ORF">GQF63_15295</name>
</gene>
<evidence type="ECO:0000313" key="3">
    <source>
        <dbReference type="EMBL" id="MVZ63391.1"/>
    </source>
</evidence>
<evidence type="ECO:0000256" key="2">
    <source>
        <dbReference type="SAM" id="SignalP"/>
    </source>
</evidence>
<reference evidence="3 4" key="1">
    <citation type="submission" date="2019-12" db="EMBL/GenBank/DDBJ databases">
        <authorList>
            <person name="Dong K."/>
        </authorList>
    </citation>
    <scope>NUCLEOTIDE SEQUENCE [LARGE SCALE GENOMIC DNA]</scope>
    <source>
        <strain evidence="3 4">JCM 31225</strain>
    </source>
</reference>
<dbReference type="EMBL" id="WSQA01000012">
    <property type="protein sequence ID" value="MVZ63391.1"/>
    <property type="molecule type" value="Genomic_DNA"/>
</dbReference>
<dbReference type="PANTHER" id="PTHR35869:SF1">
    <property type="entry name" value="OUTER-MEMBRANE LIPOPROTEIN CARRIER PROTEIN"/>
    <property type="match status" value="1"/>
</dbReference>
<dbReference type="CDD" id="cd16325">
    <property type="entry name" value="LolA"/>
    <property type="match status" value="1"/>
</dbReference>
<dbReference type="AlphaFoldDB" id="A0A6N8L4L7"/>
<dbReference type="InterPro" id="IPR029046">
    <property type="entry name" value="LolA/LolB/LppX"/>
</dbReference>
<evidence type="ECO:0000313" key="4">
    <source>
        <dbReference type="Proteomes" id="UP000435036"/>
    </source>
</evidence>
<dbReference type="RefSeq" id="WP_160370107.1">
    <property type="nucleotide sequence ID" value="NZ_WSQA01000012.1"/>
</dbReference>
<dbReference type="Proteomes" id="UP000435036">
    <property type="component" value="Unassembled WGS sequence"/>
</dbReference>
<dbReference type="SUPFAM" id="SSF89392">
    <property type="entry name" value="Prokaryotic lipoproteins and lipoprotein localization factors"/>
    <property type="match status" value="1"/>
</dbReference>
<comment type="caution">
    <text evidence="3">The sequence shown here is derived from an EMBL/GenBank/DDBJ whole genome shotgun (WGS) entry which is preliminary data.</text>
</comment>
<keyword evidence="4" id="KW-1185">Reference proteome</keyword>
<accession>A0A6N8L4L7</accession>
<keyword evidence="3" id="KW-0449">Lipoprotein</keyword>
<keyword evidence="1 2" id="KW-0732">Signal</keyword>
<feature type="chain" id="PRO_5026978997" evidence="2">
    <location>
        <begin position="20"/>
        <end position="213"/>
    </location>
</feature>
<dbReference type="OrthoDB" id="9810685at2"/>